<evidence type="ECO:0000313" key="2">
    <source>
        <dbReference type="EMBL" id="KAF9334381.1"/>
    </source>
</evidence>
<reference evidence="2" key="1">
    <citation type="journal article" date="2020" name="Fungal Divers.">
        <title>Resolving the Mortierellaceae phylogeny through synthesis of multi-gene phylogenetics and phylogenomics.</title>
        <authorList>
            <person name="Vandepol N."/>
            <person name="Liber J."/>
            <person name="Desiro A."/>
            <person name="Na H."/>
            <person name="Kennedy M."/>
            <person name="Barry K."/>
            <person name="Grigoriev I.V."/>
            <person name="Miller A.N."/>
            <person name="O'Donnell K."/>
            <person name="Stajich J.E."/>
            <person name="Bonito G."/>
        </authorList>
    </citation>
    <scope>NUCLEOTIDE SEQUENCE</scope>
    <source>
        <strain evidence="2">NVP1</strain>
    </source>
</reference>
<dbReference type="AlphaFoldDB" id="A0A9P5SN83"/>
<keyword evidence="3" id="KW-1185">Reference proteome</keyword>
<evidence type="ECO:0000256" key="1">
    <source>
        <dbReference type="SAM" id="MobiDB-lite"/>
    </source>
</evidence>
<accession>A0A9P5SN83</accession>
<feature type="compositionally biased region" description="Basic and acidic residues" evidence="1">
    <location>
        <begin position="60"/>
        <end position="71"/>
    </location>
</feature>
<feature type="region of interest" description="Disordered" evidence="1">
    <location>
        <begin position="1"/>
        <end position="71"/>
    </location>
</feature>
<dbReference type="Proteomes" id="UP000696485">
    <property type="component" value="Unassembled WGS sequence"/>
</dbReference>
<dbReference type="EMBL" id="JAAAUY010000151">
    <property type="protein sequence ID" value="KAF9334381.1"/>
    <property type="molecule type" value="Genomic_DNA"/>
</dbReference>
<protein>
    <submittedName>
        <fullName evidence="2">Uncharacterized protein</fullName>
    </submittedName>
</protein>
<evidence type="ECO:0000313" key="3">
    <source>
        <dbReference type="Proteomes" id="UP000696485"/>
    </source>
</evidence>
<sequence length="71" mass="8090">LPPKDAKKKDKATPQPHPRYSVKSHVQQKHEPPPAMRQYKLKPWTPKPNSSVNTPTNTSDKSEEPVKKKVP</sequence>
<proteinExistence type="predicted"/>
<name>A0A9P5SN83_9FUNG</name>
<gene>
    <name evidence="2" type="ORF">BG006_002282</name>
</gene>
<feature type="compositionally biased region" description="Basic and acidic residues" evidence="1">
    <location>
        <begin position="1"/>
        <end position="12"/>
    </location>
</feature>
<feature type="non-terminal residue" evidence="2">
    <location>
        <position position="1"/>
    </location>
</feature>
<feature type="compositionally biased region" description="Polar residues" evidence="1">
    <location>
        <begin position="47"/>
        <end position="59"/>
    </location>
</feature>
<comment type="caution">
    <text evidence="2">The sequence shown here is derived from an EMBL/GenBank/DDBJ whole genome shotgun (WGS) entry which is preliminary data.</text>
</comment>
<organism evidence="2 3">
    <name type="scientific">Podila minutissima</name>
    <dbReference type="NCBI Taxonomy" id="64525"/>
    <lineage>
        <taxon>Eukaryota</taxon>
        <taxon>Fungi</taxon>
        <taxon>Fungi incertae sedis</taxon>
        <taxon>Mucoromycota</taxon>
        <taxon>Mortierellomycotina</taxon>
        <taxon>Mortierellomycetes</taxon>
        <taxon>Mortierellales</taxon>
        <taxon>Mortierellaceae</taxon>
        <taxon>Podila</taxon>
    </lineage>
</organism>